<feature type="region of interest" description="Disordered" evidence="1">
    <location>
        <begin position="110"/>
        <end position="163"/>
    </location>
</feature>
<organism evidence="2 3">
    <name type="scientific">Cereibacter sphaeroides</name>
    <name type="common">Rhodobacter sphaeroides</name>
    <dbReference type="NCBI Taxonomy" id="1063"/>
    <lineage>
        <taxon>Bacteria</taxon>
        <taxon>Pseudomonadati</taxon>
        <taxon>Pseudomonadota</taxon>
        <taxon>Alphaproteobacteria</taxon>
        <taxon>Rhodobacterales</taxon>
        <taxon>Paracoccaceae</taxon>
        <taxon>Cereibacter</taxon>
    </lineage>
</organism>
<protein>
    <submittedName>
        <fullName evidence="2">DUF1376 domain-containing protein</fullName>
    </submittedName>
</protein>
<comment type="caution">
    <text evidence="2">The sequence shown here is derived from an EMBL/GenBank/DDBJ whole genome shotgun (WGS) entry which is preliminary data.</text>
</comment>
<evidence type="ECO:0000313" key="3">
    <source>
        <dbReference type="Proteomes" id="UP000266305"/>
    </source>
</evidence>
<proteinExistence type="predicted"/>
<evidence type="ECO:0000313" key="2">
    <source>
        <dbReference type="EMBL" id="RHZ96477.1"/>
    </source>
</evidence>
<dbReference type="Proteomes" id="UP000266305">
    <property type="component" value="Unassembled WGS sequence"/>
</dbReference>
<feature type="region of interest" description="Disordered" evidence="1">
    <location>
        <begin position="227"/>
        <end position="247"/>
    </location>
</feature>
<dbReference type="InterPro" id="IPR010781">
    <property type="entry name" value="DUF1376"/>
</dbReference>
<sequence>MPSGNSCRPRRPKILAEFPALPLWTDALIGDTYHLTPAEFGAYLRLLIAAWRSPDCSLPNDDGKLGRIAGDAKNWARLKGTVLGFFTIREDGTLIQKRLLREREYVSRKSQNQSSRAKSRWLKEKETADAGDASRQCHGNAPTPTPIEEKKKTTSSSKRRGSRLPAEWVLPKAWGEWAVAEGMAEARVRHEADQFRDYWLGLGGQKACKVDWQATWRKWCRTAMEREAASRRPSRASNAVPQYGEQRTTKDGRTIMWAGAIDQWVEVRQ</sequence>
<evidence type="ECO:0000256" key="1">
    <source>
        <dbReference type="SAM" id="MobiDB-lite"/>
    </source>
</evidence>
<dbReference type="EMBL" id="QWGP01000005">
    <property type="protein sequence ID" value="RHZ96477.1"/>
    <property type="molecule type" value="Genomic_DNA"/>
</dbReference>
<dbReference type="Pfam" id="PF07120">
    <property type="entry name" value="DUF1376"/>
    <property type="match status" value="1"/>
</dbReference>
<gene>
    <name evidence="2" type="ORF">D1114_07140</name>
</gene>
<reference evidence="2 3" key="1">
    <citation type="submission" date="2018-08" db="EMBL/GenBank/DDBJ databases">
        <title>Draft genome sequence of Rhodobacter sphaeroides FY.</title>
        <authorList>
            <person name="Rayyan A."/>
            <person name="Meyer T.E."/>
            <person name="Kyndt J.A."/>
        </authorList>
    </citation>
    <scope>NUCLEOTIDE SEQUENCE [LARGE SCALE GENOMIC DNA]</scope>
    <source>
        <strain evidence="2 3">FY</strain>
    </source>
</reference>
<name>A0AAX1UP06_CERSP</name>
<accession>A0AAX1UP06</accession>
<dbReference type="AlphaFoldDB" id="A0AAX1UP06"/>